<reference evidence="1 2" key="1">
    <citation type="journal article" date="2019" name="Plant Biotechnol. J.">
        <title>The red bayberry genome and genetic basis of sex determination.</title>
        <authorList>
            <person name="Jia H.M."/>
            <person name="Jia H.J."/>
            <person name="Cai Q.L."/>
            <person name="Wang Y."/>
            <person name="Zhao H.B."/>
            <person name="Yang W.F."/>
            <person name="Wang G.Y."/>
            <person name="Li Y.H."/>
            <person name="Zhan D.L."/>
            <person name="Shen Y.T."/>
            <person name="Niu Q.F."/>
            <person name="Chang L."/>
            <person name="Qiu J."/>
            <person name="Zhao L."/>
            <person name="Xie H.B."/>
            <person name="Fu W.Y."/>
            <person name="Jin J."/>
            <person name="Li X.W."/>
            <person name="Jiao Y."/>
            <person name="Zhou C.C."/>
            <person name="Tu T."/>
            <person name="Chai C.Y."/>
            <person name="Gao J.L."/>
            <person name="Fan L.J."/>
            <person name="van de Weg E."/>
            <person name="Wang J.Y."/>
            <person name="Gao Z.S."/>
        </authorList>
    </citation>
    <scope>NUCLEOTIDE SEQUENCE [LARGE SCALE GENOMIC DNA]</scope>
    <source>
        <tissue evidence="1">Leaves</tissue>
    </source>
</reference>
<evidence type="ECO:0000313" key="2">
    <source>
        <dbReference type="Proteomes" id="UP000516437"/>
    </source>
</evidence>
<gene>
    <name evidence="1" type="ORF">CJ030_MR4G006857</name>
</gene>
<dbReference type="Proteomes" id="UP000516437">
    <property type="component" value="Chromosome 4"/>
</dbReference>
<organism evidence="1 2">
    <name type="scientific">Morella rubra</name>
    <name type="common">Chinese bayberry</name>
    <dbReference type="NCBI Taxonomy" id="262757"/>
    <lineage>
        <taxon>Eukaryota</taxon>
        <taxon>Viridiplantae</taxon>
        <taxon>Streptophyta</taxon>
        <taxon>Embryophyta</taxon>
        <taxon>Tracheophyta</taxon>
        <taxon>Spermatophyta</taxon>
        <taxon>Magnoliopsida</taxon>
        <taxon>eudicotyledons</taxon>
        <taxon>Gunneridae</taxon>
        <taxon>Pentapetalae</taxon>
        <taxon>rosids</taxon>
        <taxon>fabids</taxon>
        <taxon>Fagales</taxon>
        <taxon>Myricaceae</taxon>
        <taxon>Morella</taxon>
    </lineage>
</organism>
<dbReference type="EMBL" id="RXIC02000022">
    <property type="protein sequence ID" value="KAB1216087.1"/>
    <property type="molecule type" value="Genomic_DNA"/>
</dbReference>
<proteinExistence type="predicted"/>
<dbReference type="OrthoDB" id="429143at2759"/>
<protein>
    <submittedName>
        <fullName evidence="1">Uncharacterized protein</fullName>
    </submittedName>
</protein>
<comment type="caution">
    <text evidence="1">The sequence shown here is derived from an EMBL/GenBank/DDBJ whole genome shotgun (WGS) entry which is preliminary data.</text>
</comment>
<evidence type="ECO:0000313" key="1">
    <source>
        <dbReference type="EMBL" id="KAB1216087.1"/>
    </source>
</evidence>
<sequence>MSFDISCRLHAFEGKEFDLPGVQCFSLFVYSCLGSKTLCVAGFFNLRAFLKIIGYVLTVCANIVDFLEMAMMNYSHVLNVEGNGCYLEDEMDLNIPATPFSLSNGTLLYRHLEGIVGARYELDGGFSWSLIRHTDLRSAASCDNLQQILERNCKIALVCEMMDESVRTILDRFTNVNVVQSVIFNKG</sequence>
<name>A0A6A1VW00_9ROSI</name>
<accession>A0A6A1VW00</accession>
<keyword evidence="2" id="KW-1185">Reference proteome</keyword>
<dbReference type="AlphaFoldDB" id="A0A6A1VW00"/>